<dbReference type="GO" id="GO:0045943">
    <property type="term" value="P:positive regulation of transcription by RNA polymerase I"/>
    <property type="evidence" value="ECO:0007669"/>
    <property type="project" value="TreeGrafter"/>
</dbReference>
<comment type="caution">
    <text evidence="2">The sequence shown here is derived from an EMBL/GenBank/DDBJ whole genome shotgun (WGS) entry which is preliminary data.</text>
</comment>
<evidence type="ECO:0000313" key="2">
    <source>
        <dbReference type="EMBL" id="KAJ3491452.1"/>
    </source>
</evidence>
<dbReference type="EMBL" id="JANAWD010000012">
    <property type="protein sequence ID" value="KAJ3491452.1"/>
    <property type="molecule type" value="Genomic_DNA"/>
</dbReference>
<dbReference type="GO" id="GO:0032786">
    <property type="term" value="P:positive regulation of DNA-templated transcription, elongation"/>
    <property type="evidence" value="ECO:0007669"/>
    <property type="project" value="InterPro"/>
</dbReference>
<dbReference type="InterPro" id="IPR036384">
    <property type="entry name" value="Tus_sf"/>
</dbReference>
<dbReference type="Pfam" id="PF12243">
    <property type="entry name" value="CTK3"/>
    <property type="match status" value="1"/>
</dbReference>
<gene>
    <name evidence="2" type="ORF">NLI96_g716</name>
</gene>
<feature type="domain" description="CID" evidence="1">
    <location>
        <begin position="1"/>
        <end position="135"/>
    </location>
</feature>
<dbReference type="InterPro" id="IPR042326">
    <property type="entry name" value="Ctk3"/>
</dbReference>
<name>A0AAD5YNP8_9APHY</name>
<dbReference type="GO" id="GO:0003677">
    <property type="term" value="F:DNA binding"/>
    <property type="evidence" value="ECO:0007669"/>
    <property type="project" value="InterPro"/>
</dbReference>
<keyword evidence="3" id="KW-1185">Reference proteome</keyword>
<dbReference type="SUPFAM" id="SSF56596">
    <property type="entry name" value="Replication terminator protein (Tus)"/>
    <property type="match status" value="1"/>
</dbReference>
<dbReference type="InterPro" id="IPR024638">
    <property type="entry name" value="Ctk3_N"/>
</dbReference>
<sequence length="243" mass="27840">MSASQQSIQKVVAYALKYFSRCGEDLWDCIVEACQKGSINTRINILYFLDTLCESSLLAKAQAVTAGSEGNPDCSYYVDYVSRDLATIVEAVVPEGRQGLPNLMSTRQILESWRTKRVIEPHKVDEALSALERRREAAFEQPSTSHDSTYLPREEVFKRIEADRERHKRLRERRWVQPVSHNPNTSQLPPLASFMPLTSDQDGQEELTLDIEFENDWETTSSLNEDDDDAFIEENGYCFMTRS</sequence>
<dbReference type="InterPro" id="IPR008942">
    <property type="entry name" value="ENTH_VHS"/>
</dbReference>
<dbReference type="PANTHER" id="PTHR28291">
    <property type="entry name" value="CTD KINASE SUBUNIT GAMMA"/>
    <property type="match status" value="1"/>
</dbReference>
<dbReference type="Proteomes" id="UP001212997">
    <property type="component" value="Unassembled WGS sequence"/>
</dbReference>
<dbReference type="PANTHER" id="PTHR28291:SF1">
    <property type="entry name" value="CTD KINASE SUBUNIT GAMMA"/>
    <property type="match status" value="1"/>
</dbReference>
<dbReference type="InterPro" id="IPR024637">
    <property type="entry name" value="Ctk3_C"/>
</dbReference>
<dbReference type="PROSITE" id="PS51391">
    <property type="entry name" value="CID"/>
    <property type="match status" value="1"/>
</dbReference>
<accession>A0AAD5YNP8</accession>
<dbReference type="AlphaFoldDB" id="A0AAD5YNP8"/>
<dbReference type="Gene3D" id="1.25.40.90">
    <property type="match status" value="1"/>
</dbReference>
<organism evidence="2 3">
    <name type="scientific">Meripilus lineatus</name>
    <dbReference type="NCBI Taxonomy" id="2056292"/>
    <lineage>
        <taxon>Eukaryota</taxon>
        <taxon>Fungi</taxon>
        <taxon>Dikarya</taxon>
        <taxon>Basidiomycota</taxon>
        <taxon>Agaricomycotina</taxon>
        <taxon>Agaricomycetes</taxon>
        <taxon>Polyporales</taxon>
        <taxon>Meripilaceae</taxon>
        <taxon>Meripilus</taxon>
    </lineage>
</organism>
<proteinExistence type="predicted"/>
<evidence type="ECO:0000259" key="1">
    <source>
        <dbReference type="PROSITE" id="PS51391"/>
    </source>
</evidence>
<protein>
    <recommendedName>
        <fullName evidence="1">CID domain-containing protein</fullName>
    </recommendedName>
</protein>
<dbReference type="GO" id="GO:0005737">
    <property type="term" value="C:cytoplasm"/>
    <property type="evidence" value="ECO:0007669"/>
    <property type="project" value="InterPro"/>
</dbReference>
<reference evidence="2" key="1">
    <citation type="submission" date="2022-07" db="EMBL/GenBank/DDBJ databases">
        <title>Genome Sequence of Physisporinus lineatus.</title>
        <authorList>
            <person name="Buettner E."/>
        </authorList>
    </citation>
    <scope>NUCLEOTIDE SEQUENCE</scope>
    <source>
        <strain evidence="2">VT162</strain>
    </source>
</reference>
<dbReference type="Pfam" id="PF12350">
    <property type="entry name" value="CTK3_C"/>
    <property type="match status" value="1"/>
</dbReference>
<dbReference type="GO" id="GO:0070692">
    <property type="term" value="C:CTDK-1 complex"/>
    <property type="evidence" value="ECO:0007669"/>
    <property type="project" value="InterPro"/>
</dbReference>
<evidence type="ECO:0000313" key="3">
    <source>
        <dbReference type="Proteomes" id="UP001212997"/>
    </source>
</evidence>
<dbReference type="GO" id="GO:0006274">
    <property type="term" value="P:DNA replication termination"/>
    <property type="evidence" value="ECO:0007669"/>
    <property type="project" value="InterPro"/>
</dbReference>
<dbReference type="InterPro" id="IPR006569">
    <property type="entry name" value="CID_dom"/>
</dbReference>